<comment type="subcellular location">
    <subcellularLocation>
        <location evidence="1 6">Nucleus</location>
    </subcellularLocation>
</comment>
<dbReference type="UniPathway" id="UPA00989"/>
<evidence type="ECO:0000256" key="6">
    <source>
        <dbReference type="HAMAP-Rule" id="MF_03056"/>
    </source>
</evidence>
<dbReference type="PANTHER" id="PTHR16288:SF0">
    <property type="entry name" value="TRNA (GUANINE-N(7)-)-METHYLTRANSFERASE NON-CATALYTIC SUBUNIT WDR4"/>
    <property type="match status" value="1"/>
</dbReference>
<evidence type="ECO:0000256" key="1">
    <source>
        <dbReference type="ARBA" id="ARBA00004123"/>
    </source>
</evidence>
<evidence type="ECO:0000313" key="10">
    <source>
        <dbReference type="Proteomes" id="UP000230750"/>
    </source>
</evidence>
<feature type="region of interest" description="Disordered" evidence="8">
    <location>
        <begin position="40"/>
        <end position="69"/>
    </location>
</feature>
<reference evidence="9 10" key="1">
    <citation type="journal article" date="2017" name="PLoS Biol.">
        <title>The sea cucumber genome provides insights into morphological evolution and visceral regeneration.</title>
        <authorList>
            <person name="Zhang X."/>
            <person name="Sun L."/>
            <person name="Yuan J."/>
            <person name="Sun Y."/>
            <person name="Gao Y."/>
            <person name="Zhang L."/>
            <person name="Li S."/>
            <person name="Dai H."/>
            <person name="Hamel J.F."/>
            <person name="Liu C."/>
            <person name="Yu Y."/>
            <person name="Liu S."/>
            <person name="Lin W."/>
            <person name="Guo K."/>
            <person name="Jin S."/>
            <person name="Xu P."/>
            <person name="Storey K.B."/>
            <person name="Huan P."/>
            <person name="Zhang T."/>
            <person name="Zhou Y."/>
            <person name="Zhang J."/>
            <person name="Lin C."/>
            <person name="Li X."/>
            <person name="Xing L."/>
            <person name="Huo D."/>
            <person name="Sun M."/>
            <person name="Wang L."/>
            <person name="Mercier A."/>
            <person name="Li F."/>
            <person name="Yang H."/>
            <person name="Xiang J."/>
        </authorList>
    </citation>
    <scope>NUCLEOTIDE SEQUENCE [LARGE SCALE GENOMIC DNA]</scope>
    <source>
        <strain evidence="9">Shaxun</strain>
        <tissue evidence="9">Muscle</tissue>
    </source>
</reference>
<dbReference type="STRING" id="307972.A0A2G8KB56"/>
<dbReference type="SUPFAM" id="SSF50978">
    <property type="entry name" value="WD40 repeat-like"/>
    <property type="match status" value="1"/>
</dbReference>
<dbReference type="InterPro" id="IPR015943">
    <property type="entry name" value="WD40/YVTN_repeat-like_dom_sf"/>
</dbReference>
<sequence>MALLKFGEGIAVATCGSKLRIFSYRTDYSSFTEDLQNQEEILPQRNAEKQNERDTSSESKTTDPQQKQPTGAILSCNIHRVVISSLVVMTGKTSTCGKLIHGVFFLKGNIPERRSIQKRCTSVTFTPSEEFVLLADKFGDVYQFSVKTVDEPGSLLLGHVSMLLDVAATPDNKFIITCDRDEKIRVSCFPNAYNIHGYCLGHTQFVSCFKIVPGKENLLVSAGGLWDYHDCKQLASVDINHESRVKKPEEYFTVTHLTCSKNGYVAISLLGEIVCLVYKVLEDSSGYTLKEVSKMHNEADIFCITFDLKGCLWVIQGSPVEAVQVFQLSDLNEKVEVTRATSFAEAWQKSVLELLNKEWEFLKDSLNADQALVSLHKKNYNHMQEYMNKKQQRIADEEIRKEKYEARLARQEQRKRMKVENKDESKM</sequence>
<evidence type="ECO:0000256" key="4">
    <source>
        <dbReference type="ARBA" id="ARBA00022737"/>
    </source>
</evidence>
<dbReference type="AlphaFoldDB" id="A0A2G8KB56"/>
<protein>
    <recommendedName>
        <fullName evidence="6">tRNA (guanine-N(7)-)-methyltransferase non-catalytic subunit</fullName>
    </recommendedName>
    <alternativeName>
        <fullName evidence="6">WD repeat-containing protein 4 homolog</fullName>
    </alternativeName>
</protein>
<dbReference type="GO" id="GO:0005829">
    <property type="term" value="C:cytosol"/>
    <property type="evidence" value="ECO:0007669"/>
    <property type="project" value="TreeGrafter"/>
</dbReference>
<name>A0A2G8KB56_STIJA</name>
<evidence type="ECO:0000256" key="8">
    <source>
        <dbReference type="SAM" id="MobiDB-lite"/>
    </source>
</evidence>
<dbReference type="InterPro" id="IPR036322">
    <property type="entry name" value="WD40_repeat_dom_sf"/>
</dbReference>
<dbReference type="Proteomes" id="UP000230750">
    <property type="component" value="Unassembled WGS sequence"/>
</dbReference>
<dbReference type="InterPro" id="IPR028884">
    <property type="entry name" value="Trm82"/>
</dbReference>
<keyword evidence="9" id="KW-0489">Methyltransferase</keyword>
<gene>
    <name evidence="9" type="ORF">BSL78_17913</name>
</gene>
<evidence type="ECO:0000256" key="7">
    <source>
        <dbReference type="SAM" id="Coils"/>
    </source>
</evidence>
<organism evidence="9 10">
    <name type="scientific">Stichopus japonicus</name>
    <name type="common">Sea cucumber</name>
    <dbReference type="NCBI Taxonomy" id="307972"/>
    <lineage>
        <taxon>Eukaryota</taxon>
        <taxon>Metazoa</taxon>
        <taxon>Echinodermata</taxon>
        <taxon>Eleutherozoa</taxon>
        <taxon>Echinozoa</taxon>
        <taxon>Holothuroidea</taxon>
        <taxon>Aspidochirotacea</taxon>
        <taxon>Aspidochirotida</taxon>
        <taxon>Stichopodidae</taxon>
        <taxon>Apostichopus</taxon>
    </lineage>
</organism>
<evidence type="ECO:0000256" key="3">
    <source>
        <dbReference type="ARBA" id="ARBA00022694"/>
    </source>
</evidence>
<dbReference type="GO" id="GO:0008168">
    <property type="term" value="F:methyltransferase activity"/>
    <property type="evidence" value="ECO:0007669"/>
    <property type="project" value="UniProtKB-KW"/>
</dbReference>
<keyword evidence="10" id="KW-1185">Reference proteome</keyword>
<feature type="coiled-coil region" evidence="7">
    <location>
        <begin position="387"/>
        <end position="421"/>
    </location>
</feature>
<comment type="subunit">
    <text evidence="6">Forms a heterodimer with the catalytic subunit.</text>
</comment>
<comment type="caution">
    <text evidence="9">The sequence shown here is derived from an EMBL/GenBank/DDBJ whole genome shotgun (WGS) entry which is preliminary data.</text>
</comment>
<dbReference type="EMBL" id="MRZV01000726">
    <property type="protein sequence ID" value="PIK45215.1"/>
    <property type="molecule type" value="Genomic_DNA"/>
</dbReference>
<comment type="function">
    <text evidence="6">Required for the formation of N(7)-methylguanine at position 46 (m7G46) in tRNA. In the complex, it is required to stabilize and induce conformational changes of the catalytic subunit.</text>
</comment>
<keyword evidence="3 6" id="KW-0819">tRNA processing</keyword>
<dbReference type="GO" id="GO:0043527">
    <property type="term" value="C:tRNA methyltransferase complex"/>
    <property type="evidence" value="ECO:0007669"/>
    <property type="project" value="TreeGrafter"/>
</dbReference>
<evidence type="ECO:0000256" key="2">
    <source>
        <dbReference type="ARBA" id="ARBA00022574"/>
    </source>
</evidence>
<keyword evidence="4 6" id="KW-0677">Repeat</keyword>
<feature type="compositionally biased region" description="Basic and acidic residues" evidence="8">
    <location>
        <begin position="46"/>
        <end position="61"/>
    </location>
</feature>
<evidence type="ECO:0000313" key="9">
    <source>
        <dbReference type="EMBL" id="PIK45215.1"/>
    </source>
</evidence>
<dbReference type="GO" id="GO:0106004">
    <property type="term" value="P:tRNA (guanine-N7)-methylation"/>
    <property type="evidence" value="ECO:0007669"/>
    <property type="project" value="UniProtKB-UniRule"/>
</dbReference>
<proteinExistence type="inferred from homology"/>
<comment type="similarity">
    <text evidence="6">Belongs to the WD repeat TRM82 family.</text>
</comment>
<dbReference type="PANTHER" id="PTHR16288">
    <property type="entry name" value="WD40 REPEAT PROTEIN 4"/>
    <property type="match status" value="1"/>
</dbReference>
<dbReference type="Gene3D" id="2.130.10.10">
    <property type="entry name" value="YVTN repeat-like/Quinoprotein amine dehydrogenase"/>
    <property type="match status" value="1"/>
</dbReference>
<dbReference type="GO" id="GO:0005634">
    <property type="term" value="C:nucleus"/>
    <property type="evidence" value="ECO:0007669"/>
    <property type="project" value="UniProtKB-SubCell"/>
</dbReference>
<keyword evidence="7" id="KW-0175">Coiled coil</keyword>
<dbReference type="OrthoDB" id="371245at2759"/>
<accession>A0A2G8KB56</accession>
<comment type="pathway">
    <text evidence="6">tRNA modification; N(7)-methylguanine-tRNA biosynthesis.</text>
</comment>
<keyword evidence="2 6" id="KW-0853">WD repeat</keyword>
<evidence type="ECO:0000256" key="5">
    <source>
        <dbReference type="ARBA" id="ARBA00023242"/>
    </source>
</evidence>
<dbReference type="HAMAP" id="MF_03056">
    <property type="entry name" value="TRM82"/>
    <property type="match status" value="1"/>
</dbReference>
<keyword evidence="5 6" id="KW-0539">Nucleus</keyword>
<keyword evidence="9" id="KW-0808">Transferase</keyword>